<reference evidence="7 8" key="2">
    <citation type="submission" date="2020-03" db="EMBL/GenBank/DDBJ databases">
        <title>Investigating the evolutionary divergence of the Butyrivibrio group.</title>
        <authorList>
            <person name="Skvortsov T."/>
            <person name="Santos F.G."/>
            <person name="Ting K.S."/>
            <person name="Creevey C.J."/>
        </authorList>
    </citation>
    <scope>NUCLEOTIDE SEQUENCE [LARGE SCALE GENOMIC DNA]</scope>
    <source>
        <strain evidence="7 8">MZ8</strain>
    </source>
</reference>
<evidence type="ECO:0000256" key="1">
    <source>
        <dbReference type="ARBA" id="ARBA00001561"/>
    </source>
</evidence>
<dbReference type="EC" id="3.5.1.28" evidence="2"/>
<dbReference type="InterPro" id="IPR036505">
    <property type="entry name" value="Amidase/PGRP_sf"/>
</dbReference>
<keyword evidence="5" id="KW-0812">Transmembrane</keyword>
<dbReference type="SMART" id="SM00644">
    <property type="entry name" value="Ami_2"/>
    <property type="match status" value="1"/>
</dbReference>
<evidence type="ECO:0000259" key="6">
    <source>
        <dbReference type="SMART" id="SM00644"/>
    </source>
</evidence>
<organism evidence="7 8">
    <name type="scientific">Pseudobutyrivibrio xylanivorans</name>
    <dbReference type="NCBI Taxonomy" id="185007"/>
    <lineage>
        <taxon>Bacteria</taxon>
        <taxon>Bacillati</taxon>
        <taxon>Bacillota</taxon>
        <taxon>Clostridia</taxon>
        <taxon>Lachnospirales</taxon>
        <taxon>Lachnospiraceae</taxon>
        <taxon>Pseudobutyrivibrio</taxon>
    </lineage>
</organism>
<sequence length="224" mass="26364">MDRSYRYYDYNDDYYRRRRIAAKRKRRRRRRMILLVIEFLILVGFGYLGLQFFKPEEKIDRLEVAKESEIPDWITVDIIDEGNPSRTGLPLDGVNNIVVHYVGNPGTTAEQNRNFYNQDDSDVCSHFVVGMDGTIIMCVPLDERSSASNDRNHDTISIEVCHPRVDGEFTDESYDALIKLVDWLLDEFHMTPDDVIRHYDVTGKECPLYFVQHPDAWEKFKEDL</sequence>
<comment type="caution">
    <text evidence="7">The sequence shown here is derived from an EMBL/GenBank/DDBJ whole genome shotgun (WGS) entry which is preliminary data.</text>
</comment>
<dbReference type="GO" id="GO:0009254">
    <property type="term" value="P:peptidoglycan turnover"/>
    <property type="evidence" value="ECO:0007669"/>
    <property type="project" value="TreeGrafter"/>
</dbReference>
<dbReference type="RefSeq" id="WP_090486233.1">
    <property type="nucleotide sequence ID" value="NZ_VTVE01000001.1"/>
</dbReference>
<dbReference type="Pfam" id="PF01510">
    <property type="entry name" value="Amidase_2"/>
    <property type="match status" value="1"/>
</dbReference>
<comment type="catalytic activity">
    <reaction evidence="1">
        <text>Hydrolyzes the link between N-acetylmuramoyl residues and L-amino acid residues in certain cell-wall glycopeptides.</text>
        <dbReference type="EC" id="3.5.1.28"/>
    </reaction>
</comment>
<dbReference type="SUPFAM" id="SSF55846">
    <property type="entry name" value="N-acetylmuramoyl-L-alanine amidase-like"/>
    <property type="match status" value="1"/>
</dbReference>
<keyword evidence="5" id="KW-1133">Transmembrane helix</keyword>
<dbReference type="InterPro" id="IPR002502">
    <property type="entry name" value="Amidase_domain"/>
</dbReference>
<dbReference type="GO" id="GO:0071555">
    <property type="term" value="P:cell wall organization"/>
    <property type="evidence" value="ECO:0007669"/>
    <property type="project" value="UniProtKB-KW"/>
</dbReference>
<dbReference type="Proteomes" id="UP000473091">
    <property type="component" value="Unassembled WGS sequence"/>
</dbReference>
<evidence type="ECO:0000256" key="3">
    <source>
        <dbReference type="ARBA" id="ARBA00022801"/>
    </source>
</evidence>
<evidence type="ECO:0000313" key="7">
    <source>
        <dbReference type="EMBL" id="NEX00915.1"/>
    </source>
</evidence>
<dbReference type="PANTHER" id="PTHR30417:SF1">
    <property type="entry name" value="N-ACETYLMURAMOYL-L-ALANINE AMIDASE AMID"/>
    <property type="match status" value="1"/>
</dbReference>
<dbReference type="PANTHER" id="PTHR30417">
    <property type="entry name" value="N-ACETYLMURAMOYL-L-ALANINE AMIDASE AMID"/>
    <property type="match status" value="1"/>
</dbReference>
<accession>A0A6M0LE90</accession>
<reference evidence="7 8" key="1">
    <citation type="submission" date="2019-09" db="EMBL/GenBank/DDBJ databases">
        <authorList>
            <person name="Pidcock S.E."/>
            <person name="Huws S.A."/>
        </authorList>
    </citation>
    <scope>NUCLEOTIDE SEQUENCE [LARGE SCALE GENOMIC DNA]</scope>
    <source>
        <strain evidence="7 8">MZ8</strain>
    </source>
</reference>
<proteinExistence type="predicted"/>
<feature type="domain" description="N-acetylmuramoyl-L-alanine amidase" evidence="6">
    <location>
        <begin position="84"/>
        <end position="208"/>
    </location>
</feature>
<keyword evidence="5" id="KW-0472">Membrane</keyword>
<dbReference type="AlphaFoldDB" id="A0A6M0LE90"/>
<dbReference type="GO" id="GO:0008745">
    <property type="term" value="F:N-acetylmuramoyl-L-alanine amidase activity"/>
    <property type="evidence" value="ECO:0007669"/>
    <property type="project" value="UniProtKB-EC"/>
</dbReference>
<name>A0A6M0LE90_PSEXY</name>
<evidence type="ECO:0000256" key="4">
    <source>
        <dbReference type="ARBA" id="ARBA00023316"/>
    </source>
</evidence>
<evidence type="ECO:0000256" key="2">
    <source>
        <dbReference type="ARBA" id="ARBA00011901"/>
    </source>
</evidence>
<gene>
    <name evidence="7" type="ORF">F0Q01_03355</name>
</gene>
<dbReference type="CDD" id="cd06583">
    <property type="entry name" value="PGRP"/>
    <property type="match status" value="1"/>
</dbReference>
<dbReference type="EMBL" id="VTVE01000001">
    <property type="protein sequence ID" value="NEX00915.1"/>
    <property type="molecule type" value="Genomic_DNA"/>
</dbReference>
<keyword evidence="4" id="KW-0961">Cell wall biogenesis/degradation</keyword>
<feature type="transmembrane region" description="Helical" evidence="5">
    <location>
        <begin position="32"/>
        <end position="53"/>
    </location>
</feature>
<dbReference type="Gene3D" id="3.40.80.10">
    <property type="entry name" value="Peptidoglycan recognition protein-like"/>
    <property type="match status" value="1"/>
</dbReference>
<dbReference type="InterPro" id="IPR051206">
    <property type="entry name" value="NAMLAA_amidase_2"/>
</dbReference>
<evidence type="ECO:0000313" key="8">
    <source>
        <dbReference type="Proteomes" id="UP000473091"/>
    </source>
</evidence>
<protein>
    <recommendedName>
        <fullName evidence="2">N-acetylmuramoyl-L-alanine amidase</fullName>
        <ecNumber evidence="2">3.5.1.28</ecNumber>
    </recommendedName>
</protein>
<dbReference type="GO" id="GO:0009253">
    <property type="term" value="P:peptidoglycan catabolic process"/>
    <property type="evidence" value="ECO:0007669"/>
    <property type="project" value="InterPro"/>
</dbReference>
<evidence type="ECO:0000256" key="5">
    <source>
        <dbReference type="SAM" id="Phobius"/>
    </source>
</evidence>
<keyword evidence="3" id="KW-0378">Hydrolase</keyword>